<dbReference type="Gene3D" id="3.40.50.10330">
    <property type="entry name" value="Probable inorganic polyphosphate/atp-NAD kinase, domain 1"/>
    <property type="match status" value="1"/>
</dbReference>
<comment type="similarity">
    <text evidence="6">Belongs to the NAD kinase family.</text>
</comment>
<comment type="cofactor">
    <cofactor evidence="6">
        <name>a divalent metal cation</name>
        <dbReference type="ChEBI" id="CHEBI:60240"/>
    </cofactor>
</comment>
<feature type="binding site" evidence="6">
    <location>
        <position position="177"/>
    </location>
    <ligand>
        <name>NAD(+)</name>
        <dbReference type="ChEBI" id="CHEBI:57540"/>
    </ligand>
</feature>
<keyword evidence="3 6" id="KW-0521">NADP</keyword>
<reference evidence="7" key="1">
    <citation type="journal article" date="2022" name="Front. Microbiol.">
        <title>New perspectives on an old grouping: The genomic and phenotypic variability of Oxalobacter formigenes and the implications for calcium oxalate stone prevention.</title>
        <authorList>
            <person name="Chmiel J.A."/>
            <person name="Carr C."/>
            <person name="Stuivenberg G.A."/>
            <person name="Venema R."/>
            <person name="Chanyi R.M."/>
            <person name="Al K.F."/>
            <person name="Giguere D."/>
            <person name="Say H."/>
            <person name="Akouris P.P."/>
            <person name="Dominguez Romero S.A."/>
            <person name="Kwong A."/>
            <person name="Tai V."/>
            <person name="Koval S.F."/>
            <person name="Razvi H."/>
            <person name="Bjazevic J."/>
            <person name="Burton J.P."/>
        </authorList>
    </citation>
    <scope>NUCLEOTIDE SEQUENCE</scope>
    <source>
        <strain evidence="7">WoOx3</strain>
    </source>
</reference>
<keyword evidence="4 6" id="KW-0520">NAD</keyword>
<dbReference type="GO" id="GO:0005524">
    <property type="term" value="F:ATP binding"/>
    <property type="evidence" value="ECO:0007669"/>
    <property type="project" value="UniProtKB-KW"/>
</dbReference>
<dbReference type="KEGG" id="ovb:NB640_08135"/>
<evidence type="ECO:0000256" key="5">
    <source>
        <dbReference type="ARBA" id="ARBA00047925"/>
    </source>
</evidence>
<dbReference type="InterPro" id="IPR017437">
    <property type="entry name" value="ATP-NAD_kinase_PpnK-typ_C"/>
</dbReference>
<feature type="active site" description="Proton acceptor" evidence="6">
    <location>
        <position position="73"/>
    </location>
</feature>
<dbReference type="Pfam" id="PF01513">
    <property type="entry name" value="NAD_kinase"/>
    <property type="match status" value="1"/>
</dbReference>
<gene>
    <name evidence="6" type="primary">nadK</name>
    <name evidence="7" type="ORF">NB640_08135</name>
</gene>
<dbReference type="InterPro" id="IPR016064">
    <property type="entry name" value="NAD/diacylglycerol_kinase_sf"/>
</dbReference>
<dbReference type="AlphaFoldDB" id="A0A9E9P3K9"/>
<dbReference type="GO" id="GO:0005737">
    <property type="term" value="C:cytoplasm"/>
    <property type="evidence" value="ECO:0007669"/>
    <property type="project" value="UniProtKB-SubCell"/>
</dbReference>
<evidence type="ECO:0000256" key="1">
    <source>
        <dbReference type="ARBA" id="ARBA00022679"/>
    </source>
</evidence>
<dbReference type="GO" id="GO:0046872">
    <property type="term" value="F:metal ion binding"/>
    <property type="evidence" value="ECO:0007669"/>
    <property type="project" value="UniProtKB-UniRule"/>
</dbReference>
<accession>A0A9E9P3K9</accession>
<dbReference type="PANTHER" id="PTHR20275:SF0">
    <property type="entry name" value="NAD KINASE"/>
    <property type="match status" value="1"/>
</dbReference>
<evidence type="ECO:0000313" key="8">
    <source>
        <dbReference type="Proteomes" id="UP001156215"/>
    </source>
</evidence>
<evidence type="ECO:0000313" key="7">
    <source>
        <dbReference type="EMBL" id="WAW09241.1"/>
    </source>
</evidence>
<dbReference type="RefSeq" id="WP_269308235.1">
    <property type="nucleotide sequence ID" value="NZ_CP098242.1"/>
</dbReference>
<dbReference type="NCBIfam" id="NF002561">
    <property type="entry name" value="PRK02155.1"/>
    <property type="match status" value="1"/>
</dbReference>
<evidence type="ECO:0000256" key="4">
    <source>
        <dbReference type="ARBA" id="ARBA00023027"/>
    </source>
</evidence>
<comment type="function">
    <text evidence="6">Involved in the regulation of the intracellular balance of NAD and NADP, and is a key enzyme in the biosynthesis of NADP. Catalyzes specifically the phosphorylation on 2'-hydroxyl of the adenosine moiety of NAD to yield NADP.</text>
</comment>
<dbReference type="EMBL" id="CP098242">
    <property type="protein sequence ID" value="WAW09241.1"/>
    <property type="molecule type" value="Genomic_DNA"/>
</dbReference>
<keyword evidence="6" id="KW-0963">Cytoplasm</keyword>
<dbReference type="Proteomes" id="UP001156215">
    <property type="component" value="Chromosome"/>
</dbReference>
<evidence type="ECO:0000256" key="3">
    <source>
        <dbReference type="ARBA" id="ARBA00022857"/>
    </source>
</evidence>
<evidence type="ECO:0000256" key="2">
    <source>
        <dbReference type="ARBA" id="ARBA00022777"/>
    </source>
</evidence>
<protein>
    <recommendedName>
        <fullName evidence="6">NAD kinase</fullName>
        <ecNumber evidence="6">2.7.1.23</ecNumber>
    </recommendedName>
    <alternativeName>
        <fullName evidence="6">ATP-dependent NAD kinase</fullName>
    </alternativeName>
</protein>
<comment type="caution">
    <text evidence="6">Lacks conserved residue(s) required for the propagation of feature annotation.</text>
</comment>
<proteinExistence type="inferred from homology"/>
<dbReference type="Pfam" id="PF20143">
    <property type="entry name" value="NAD_kinase_C"/>
    <property type="match status" value="1"/>
</dbReference>
<feature type="binding site" evidence="6">
    <location>
        <position position="212"/>
    </location>
    <ligand>
        <name>NAD(+)</name>
        <dbReference type="ChEBI" id="CHEBI:57540"/>
    </ligand>
</feature>
<keyword evidence="8" id="KW-1185">Reference proteome</keyword>
<feature type="binding site" evidence="6">
    <location>
        <begin position="73"/>
        <end position="74"/>
    </location>
    <ligand>
        <name>NAD(+)</name>
        <dbReference type="ChEBI" id="CHEBI:57540"/>
    </ligand>
</feature>
<evidence type="ECO:0000256" key="6">
    <source>
        <dbReference type="HAMAP-Rule" id="MF_00361"/>
    </source>
</evidence>
<keyword evidence="6" id="KW-0067">ATP-binding</keyword>
<feature type="binding site" evidence="6">
    <location>
        <position position="175"/>
    </location>
    <ligand>
        <name>NAD(+)</name>
        <dbReference type="ChEBI" id="CHEBI:57540"/>
    </ligand>
</feature>
<feature type="binding site" evidence="6">
    <location>
        <begin position="188"/>
        <end position="193"/>
    </location>
    <ligand>
        <name>NAD(+)</name>
        <dbReference type="ChEBI" id="CHEBI:57540"/>
    </ligand>
</feature>
<name>A0A9E9P3K9_9BURK</name>
<dbReference type="SUPFAM" id="SSF111331">
    <property type="entry name" value="NAD kinase/diacylglycerol kinase-like"/>
    <property type="match status" value="1"/>
</dbReference>
<dbReference type="GO" id="GO:0019674">
    <property type="term" value="P:NAD+ metabolic process"/>
    <property type="evidence" value="ECO:0007669"/>
    <property type="project" value="InterPro"/>
</dbReference>
<feature type="binding site" evidence="6">
    <location>
        <position position="246"/>
    </location>
    <ligand>
        <name>NAD(+)</name>
        <dbReference type="ChEBI" id="CHEBI:57540"/>
    </ligand>
</feature>
<feature type="binding site" evidence="6">
    <location>
        <begin position="147"/>
        <end position="148"/>
    </location>
    <ligand>
        <name>NAD(+)</name>
        <dbReference type="ChEBI" id="CHEBI:57540"/>
    </ligand>
</feature>
<sequence length="295" mass="32436">MSEKKKIFALVSRSYTESILDSMKKIADFLEQAGYIVVYESQTAMNIPFDNVTPMNIEDIGTRAAAAIVIGGDGTMLGIARQLSPYTVPLMGINHGRLGFMTDIPLEQMLPVLEQMLQGKYVSETRFLIEGAIIREGEAIYQATAFNDIVICRGGGSGMIDLKVEVDGHFMYQQRSDGLIMSTPTGSTAYSLSAGGPMMHPNLGGIAIVSIAPHSLSNRPIIVPDTSEIVIELIEANQPSVNYDSQSFASLRLGDRIVVKRSSNTITFLHPQGWSYYDTLRNKLYWGETAVREKK</sequence>
<dbReference type="GO" id="GO:0006741">
    <property type="term" value="P:NADP+ biosynthetic process"/>
    <property type="evidence" value="ECO:0007669"/>
    <property type="project" value="UniProtKB-UniRule"/>
</dbReference>
<dbReference type="Gene3D" id="2.60.200.30">
    <property type="entry name" value="Probable inorganic polyphosphate/atp-NAD kinase, domain 2"/>
    <property type="match status" value="1"/>
</dbReference>
<keyword evidence="2 6" id="KW-0418">Kinase</keyword>
<dbReference type="InterPro" id="IPR017438">
    <property type="entry name" value="ATP-NAD_kinase_N"/>
</dbReference>
<dbReference type="PANTHER" id="PTHR20275">
    <property type="entry name" value="NAD KINASE"/>
    <property type="match status" value="1"/>
</dbReference>
<keyword evidence="1 6" id="KW-0808">Transferase</keyword>
<comment type="catalytic activity">
    <reaction evidence="5 6">
        <text>NAD(+) + ATP = ADP + NADP(+) + H(+)</text>
        <dbReference type="Rhea" id="RHEA:18629"/>
        <dbReference type="ChEBI" id="CHEBI:15378"/>
        <dbReference type="ChEBI" id="CHEBI:30616"/>
        <dbReference type="ChEBI" id="CHEBI:57540"/>
        <dbReference type="ChEBI" id="CHEBI:58349"/>
        <dbReference type="ChEBI" id="CHEBI:456216"/>
        <dbReference type="EC" id="2.7.1.23"/>
    </reaction>
</comment>
<dbReference type="EC" id="2.7.1.23" evidence="6"/>
<dbReference type="InterPro" id="IPR002504">
    <property type="entry name" value="NADK"/>
</dbReference>
<dbReference type="HAMAP" id="MF_00361">
    <property type="entry name" value="NAD_kinase"/>
    <property type="match status" value="1"/>
</dbReference>
<comment type="subcellular location">
    <subcellularLocation>
        <location evidence="6">Cytoplasm</location>
    </subcellularLocation>
</comment>
<dbReference type="GO" id="GO:0003951">
    <property type="term" value="F:NAD+ kinase activity"/>
    <property type="evidence" value="ECO:0007669"/>
    <property type="project" value="UniProtKB-UniRule"/>
</dbReference>
<dbReference type="GO" id="GO:0051287">
    <property type="term" value="F:NAD binding"/>
    <property type="evidence" value="ECO:0007669"/>
    <property type="project" value="UniProtKB-ARBA"/>
</dbReference>
<organism evidence="7 8">
    <name type="scientific">Oxalobacter vibrioformis</name>
    <dbReference type="NCBI Taxonomy" id="933080"/>
    <lineage>
        <taxon>Bacteria</taxon>
        <taxon>Pseudomonadati</taxon>
        <taxon>Pseudomonadota</taxon>
        <taxon>Betaproteobacteria</taxon>
        <taxon>Burkholderiales</taxon>
        <taxon>Oxalobacteraceae</taxon>
        <taxon>Oxalobacter</taxon>
    </lineage>
</organism>
<keyword evidence="6" id="KW-0547">Nucleotide-binding</keyword>